<feature type="transmembrane region" description="Helical" evidence="1">
    <location>
        <begin position="91"/>
        <end position="112"/>
    </location>
</feature>
<accession>A0A2W4ZQ97</accession>
<feature type="transmembrane region" description="Helical" evidence="1">
    <location>
        <begin position="34"/>
        <end position="51"/>
    </location>
</feature>
<dbReference type="PANTHER" id="PTHR37309:SF1">
    <property type="entry name" value="SLR0284 PROTEIN"/>
    <property type="match status" value="1"/>
</dbReference>
<reference evidence="3" key="1">
    <citation type="submission" date="2018-04" db="EMBL/GenBank/DDBJ databases">
        <authorList>
            <person name="Cornet L."/>
        </authorList>
    </citation>
    <scope>NUCLEOTIDE SEQUENCE [LARGE SCALE GENOMIC DNA]</scope>
</reference>
<name>A0A2W4ZQ97_9CYAN</name>
<comment type="caution">
    <text evidence="2">The sequence shown here is derived from an EMBL/GenBank/DDBJ whole genome shotgun (WGS) entry which is preliminary data.</text>
</comment>
<evidence type="ECO:0000313" key="3">
    <source>
        <dbReference type="Proteomes" id="UP000249794"/>
    </source>
</evidence>
<dbReference type="AlphaFoldDB" id="A0A2W4ZQ97"/>
<keyword evidence="1" id="KW-0812">Transmembrane</keyword>
<keyword evidence="1" id="KW-1133">Transmembrane helix</keyword>
<dbReference type="InterPro" id="IPR007165">
    <property type="entry name" value="Phage_holin_4_2"/>
</dbReference>
<gene>
    <name evidence="2" type="ORF">DCF15_01890</name>
</gene>
<proteinExistence type="predicted"/>
<organism evidence="2 3">
    <name type="scientific">Phormidesmis priestleyi</name>
    <dbReference type="NCBI Taxonomy" id="268141"/>
    <lineage>
        <taxon>Bacteria</taxon>
        <taxon>Bacillati</taxon>
        <taxon>Cyanobacteriota</taxon>
        <taxon>Cyanophyceae</taxon>
        <taxon>Leptolyngbyales</taxon>
        <taxon>Leptolyngbyaceae</taxon>
        <taxon>Phormidesmis</taxon>
    </lineage>
</organism>
<evidence type="ECO:0000313" key="2">
    <source>
        <dbReference type="EMBL" id="PZO60415.1"/>
    </source>
</evidence>
<keyword evidence="1" id="KW-0472">Membrane</keyword>
<reference evidence="2 3" key="2">
    <citation type="submission" date="2018-06" db="EMBL/GenBank/DDBJ databases">
        <title>Metagenomic assembly of (sub)arctic Cyanobacteria and their associated microbiome from non-axenic cultures.</title>
        <authorList>
            <person name="Baurain D."/>
        </authorList>
    </citation>
    <scope>NUCLEOTIDE SEQUENCE [LARGE SCALE GENOMIC DNA]</scope>
    <source>
        <strain evidence="2">ULC027bin1</strain>
    </source>
</reference>
<feature type="transmembrane region" description="Helical" evidence="1">
    <location>
        <begin position="58"/>
        <end position="79"/>
    </location>
</feature>
<evidence type="ECO:0000256" key="1">
    <source>
        <dbReference type="SAM" id="Phobius"/>
    </source>
</evidence>
<evidence type="ECO:0008006" key="4">
    <source>
        <dbReference type="Google" id="ProtNLM"/>
    </source>
</evidence>
<dbReference type="EMBL" id="QBMP01000009">
    <property type="protein sequence ID" value="PZO60415.1"/>
    <property type="molecule type" value="Genomic_DNA"/>
</dbReference>
<dbReference type="PANTHER" id="PTHR37309">
    <property type="entry name" value="SLR0284 PROTEIN"/>
    <property type="match status" value="1"/>
</dbReference>
<dbReference type="Pfam" id="PF04020">
    <property type="entry name" value="Phage_holin_4_2"/>
    <property type="match status" value="1"/>
</dbReference>
<protein>
    <recommendedName>
        <fullName evidence="4">Phage holin family protein</fullName>
    </recommendedName>
</protein>
<sequence length="123" mass="12986">MLGMLLPALVTAVSLLILDWLLPGVKIDTITTSLIAAVSIGVVNAIIKPVIHLLSLPLTIVTFGLFSLVINGFCFWLAAVLVPGFHVYGPIGFIVGPIALSFLSTTFGHYIAESQGKLPQATD</sequence>
<dbReference type="Proteomes" id="UP000249794">
    <property type="component" value="Unassembled WGS sequence"/>
</dbReference>